<feature type="signal peptide" evidence="2">
    <location>
        <begin position="1"/>
        <end position="32"/>
    </location>
</feature>
<dbReference type="NCBIfam" id="NF037995">
    <property type="entry name" value="TRAP_S1"/>
    <property type="match status" value="1"/>
</dbReference>
<protein>
    <submittedName>
        <fullName evidence="3">TRAP transporter substrate-binding protein DctP</fullName>
    </submittedName>
</protein>
<dbReference type="InterPro" id="IPR018389">
    <property type="entry name" value="DctP_fam"/>
</dbReference>
<dbReference type="InterPro" id="IPR004682">
    <property type="entry name" value="TRAP_DctP"/>
</dbReference>
<feature type="chain" id="PRO_5038379417" evidence="2">
    <location>
        <begin position="33"/>
        <end position="345"/>
    </location>
</feature>
<dbReference type="NCBIfam" id="TIGR00787">
    <property type="entry name" value="dctP"/>
    <property type="match status" value="1"/>
</dbReference>
<evidence type="ECO:0000313" key="4">
    <source>
        <dbReference type="Proteomes" id="UP000220438"/>
    </source>
</evidence>
<proteinExistence type="predicted"/>
<reference evidence="3 4" key="1">
    <citation type="journal article" date="2017" name="Front. Microbiol.">
        <title>New Insights into the Diversity of the Genus Faecalibacterium.</title>
        <authorList>
            <person name="Benevides L."/>
            <person name="Burman S."/>
            <person name="Martin R."/>
            <person name="Robert V."/>
            <person name="Thomas M."/>
            <person name="Miquel S."/>
            <person name="Chain F."/>
            <person name="Sokol H."/>
            <person name="Bermudez-Humaran L.G."/>
            <person name="Morrison M."/>
            <person name="Langella P."/>
            <person name="Azevedo V.A."/>
            <person name="Chatel J.M."/>
            <person name="Soares S."/>
        </authorList>
    </citation>
    <scope>NUCLEOTIDE SEQUENCE [LARGE SCALE GENOMIC DNA]</scope>
    <source>
        <strain evidence="3 4">AHMP21</strain>
    </source>
</reference>
<evidence type="ECO:0000256" key="1">
    <source>
        <dbReference type="ARBA" id="ARBA00022729"/>
    </source>
</evidence>
<dbReference type="Gene3D" id="3.40.190.170">
    <property type="entry name" value="Bacterial extracellular solute-binding protein, family 7"/>
    <property type="match status" value="1"/>
</dbReference>
<evidence type="ECO:0000313" key="3">
    <source>
        <dbReference type="EMBL" id="PDX88759.1"/>
    </source>
</evidence>
<dbReference type="Proteomes" id="UP000220438">
    <property type="component" value="Unassembled WGS sequence"/>
</dbReference>
<gene>
    <name evidence="3" type="ORF">CHR61_11310</name>
</gene>
<dbReference type="AlphaFoldDB" id="A0A2A7BBR0"/>
<dbReference type="EMBL" id="NOUW01000030">
    <property type="protein sequence ID" value="PDX88759.1"/>
    <property type="molecule type" value="Genomic_DNA"/>
</dbReference>
<organism evidence="3 4">
    <name type="scientific">Faecalibacterium prausnitzii</name>
    <dbReference type="NCBI Taxonomy" id="853"/>
    <lineage>
        <taxon>Bacteria</taxon>
        <taxon>Bacillati</taxon>
        <taxon>Bacillota</taxon>
        <taxon>Clostridia</taxon>
        <taxon>Eubacteriales</taxon>
        <taxon>Oscillospiraceae</taxon>
        <taxon>Faecalibacterium</taxon>
    </lineage>
</organism>
<dbReference type="PROSITE" id="PS51257">
    <property type="entry name" value="PROKAR_LIPOPROTEIN"/>
    <property type="match status" value="1"/>
</dbReference>
<dbReference type="CDD" id="cd13671">
    <property type="entry name" value="PBP2_TRAP_SBP_like_3"/>
    <property type="match status" value="1"/>
</dbReference>
<dbReference type="RefSeq" id="WP_097771429.1">
    <property type="nucleotide sequence ID" value="NZ_NOUW01000030.1"/>
</dbReference>
<dbReference type="Pfam" id="PF03480">
    <property type="entry name" value="DctP"/>
    <property type="match status" value="1"/>
</dbReference>
<dbReference type="GO" id="GO:0055085">
    <property type="term" value="P:transmembrane transport"/>
    <property type="evidence" value="ECO:0007669"/>
    <property type="project" value="InterPro"/>
</dbReference>
<dbReference type="InterPro" id="IPR006311">
    <property type="entry name" value="TAT_signal"/>
</dbReference>
<dbReference type="PROSITE" id="PS51318">
    <property type="entry name" value="TAT"/>
    <property type="match status" value="1"/>
</dbReference>
<dbReference type="PANTHER" id="PTHR33376:SF2">
    <property type="entry name" value="DICARBOXYLATE-BINDING PERIPLASMIC PROTEIN"/>
    <property type="match status" value="1"/>
</dbReference>
<dbReference type="GO" id="GO:0030246">
    <property type="term" value="F:carbohydrate binding"/>
    <property type="evidence" value="ECO:0007669"/>
    <property type="project" value="TreeGrafter"/>
</dbReference>
<keyword evidence="1 2" id="KW-0732">Signal</keyword>
<dbReference type="InterPro" id="IPR038404">
    <property type="entry name" value="TRAP_DctP_sf"/>
</dbReference>
<comment type="caution">
    <text evidence="3">The sequence shown here is derived from an EMBL/GenBank/DDBJ whole genome shotgun (WGS) entry which is preliminary data.</text>
</comment>
<dbReference type="PANTHER" id="PTHR33376">
    <property type="match status" value="1"/>
</dbReference>
<dbReference type="GO" id="GO:0030288">
    <property type="term" value="C:outer membrane-bounded periplasmic space"/>
    <property type="evidence" value="ECO:0007669"/>
    <property type="project" value="InterPro"/>
</dbReference>
<dbReference type="PIRSF" id="PIRSF006470">
    <property type="entry name" value="DctB"/>
    <property type="match status" value="1"/>
</dbReference>
<accession>A0A2A7BBR0</accession>
<evidence type="ECO:0000256" key="2">
    <source>
        <dbReference type="SAM" id="SignalP"/>
    </source>
</evidence>
<name>A0A2A7BBR0_9FIRM</name>
<sequence length="345" mass="37152">MKITRRQFVQVMAVAGASALLTACGGSSGSTAGSGAASAAAGGSFNLKLGHNLAEDHAVHIQLTSFAEQVKEKTGGSINIQIIPNGTLGSEADMISQIQAGALDMAKVSASTLGNFSEKYNAFSVPYVFNDQTHYYSYMDSDSAKAVFESTDDQGFRGLTWLDSGARSFYTKATAIRTPADLKGLKIRTMDSQMAIDMMNCLGGSATVMGYSDIYTGMQQGVIDGAENNVTALRDHGDVTKYYCFDEHTRIPDMVVIASSVWNKFSDEQKSIVAECAKTATEEYKDAWKKFEDEVLDKAVNQNGVELVKDVDIAAFQAAVQPIYDNLKTSNPTTYAVVEEIRAMA</sequence>